<evidence type="ECO:0000256" key="7">
    <source>
        <dbReference type="ARBA" id="ARBA00022833"/>
    </source>
</evidence>
<feature type="coiled-coil region" evidence="10">
    <location>
        <begin position="14"/>
        <end position="49"/>
    </location>
</feature>
<dbReference type="Gene3D" id="3.40.630.10">
    <property type="entry name" value="Zn peptidases"/>
    <property type="match status" value="1"/>
</dbReference>
<dbReference type="CDD" id="cd05639">
    <property type="entry name" value="M18"/>
    <property type="match status" value="1"/>
</dbReference>
<accession>A0AA35J2J8</accession>
<dbReference type="FunFam" id="2.30.250.10:FF:000001">
    <property type="entry name" value="Aspartyl aminopeptidase 1"/>
    <property type="match status" value="1"/>
</dbReference>
<keyword evidence="7 9" id="KW-0862">Zinc</keyword>
<sequence>MHSWPFSRDIAVVVPNKEEKLQKQNKKKMEEQREILEQLKKTLQQLSVEPSKNDQTTDDMKAKRNEEFTARDLEHSYEVASQEFIDFMYENPTTYHVISFFSKMLDKNGFKYLSEKSSWKDSIGENGGKFYTLRNGTNLSAFILGKNWKAEKGIGAIGCHVDALTVKLKPASLQELSQGYGRLAVAPYGGTLNELWLDRDLGIGGRILYKKKGTNEIKSTLIDSTPYPLCRIPSLAPHFGKPAEGPFDKEDQTVPVMGFPTSSEDETPTDDEKNAPLAGKHNTHLLRYVANLAGLEVSELIQLDLDLFDVQKGTIGGIRKHFIFAPRLDDRLCSFAAMIALVSYAKNVNTEDSDAFSTVTLFDNEEIGSLTRQGAKGRLMESVVERATAAFSKKPVDLHTVWANSIILSADVNHLLNPNFPEVYMKNHSPVPNVGITLSLDPNGHMATDVVGTALVEELARLNGDKVQYFQIKNNSRSGGTIGPSLASQTGARTIDLGIAQMSMHSIRAATGSMDVKLGTKFFNGFFKNWRSVYDEFGEL</sequence>
<dbReference type="PRINTS" id="PR00932">
    <property type="entry name" value="AMINO1PTASE"/>
</dbReference>
<keyword evidence="8 9" id="KW-0482">Metalloprotease</keyword>
<proteinExistence type="inferred from homology"/>
<evidence type="ECO:0000256" key="4">
    <source>
        <dbReference type="ARBA" id="ARBA00022670"/>
    </source>
</evidence>
<keyword evidence="10" id="KW-0175">Coiled coil</keyword>
<gene>
    <name evidence="11" type="primary">SUVC11G1150</name>
    <name evidence="11" type="ORF">SUVC_11G1150</name>
</gene>
<evidence type="ECO:0000313" key="12">
    <source>
        <dbReference type="Proteomes" id="UP001162090"/>
    </source>
</evidence>
<dbReference type="PANTHER" id="PTHR28570">
    <property type="entry name" value="ASPARTYL AMINOPEPTIDASE"/>
    <property type="match status" value="1"/>
</dbReference>
<evidence type="ECO:0000256" key="2">
    <source>
        <dbReference type="ARBA" id="ARBA00008290"/>
    </source>
</evidence>
<evidence type="ECO:0008006" key="13">
    <source>
        <dbReference type="Google" id="ProtNLM"/>
    </source>
</evidence>
<keyword evidence="3 9" id="KW-0031">Aminopeptidase</keyword>
<name>A0AA35J2J8_SACUV</name>
<comment type="cofactor">
    <cofactor evidence="1">
        <name>Zn(2+)</name>
        <dbReference type="ChEBI" id="CHEBI:29105"/>
    </cofactor>
</comment>
<dbReference type="InterPro" id="IPR023358">
    <property type="entry name" value="Peptidase_M18_dom2"/>
</dbReference>
<evidence type="ECO:0000256" key="1">
    <source>
        <dbReference type="ARBA" id="ARBA00001947"/>
    </source>
</evidence>
<evidence type="ECO:0000256" key="3">
    <source>
        <dbReference type="ARBA" id="ARBA00022438"/>
    </source>
</evidence>
<dbReference type="AlphaFoldDB" id="A0AA35J2J8"/>
<dbReference type="SUPFAM" id="SSF53187">
    <property type="entry name" value="Zn-dependent exopeptidases"/>
    <property type="match status" value="1"/>
</dbReference>
<keyword evidence="5 9" id="KW-0479">Metal-binding</keyword>
<dbReference type="PANTHER" id="PTHR28570:SF4">
    <property type="entry name" value="VACUOLAR AMINOPEPTIDASE 1"/>
    <property type="match status" value="1"/>
</dbReference>
<evidence type="ECO:0000313" key="11">
    <source>
        <dbReference type="EMBL" id="CAI4045084.1"/>
    </source>
</evidence>
<evidence type="ECO:0000256" key="6">
    <source>
        <dbReference type="ARBA" id="ARBA00022801"/>
    </source>
</evidence>
<organism evidence="11 12">
    <name type="scientific">Saccharomyces uvarum</name>
    <name type="common">Yeast</name>
    <name type="synonym">Saccharomyces bayanus var. uvarum</name>
    <dbReference type="NCBI Taxonomy" id="230603"/>
    <lineage>
        <taxon>Eukaryota</taxon>
        <taxon>Fungi</taxon>
        <taxon>Dikarya</taxon>
        <taxon>Ascomycota</taxon>
        <taxon>Saccharomycotina</taxon>
        <taxon>Saccharomycetes</taxon>
        <taxon>Saccharomycetales</taxon>
        <taxon>Saccharomycetaceae</taxon>
        <taxon>Saccharomyces</taxon>
    </lineage>
</organism>
<reference evidence="11" key="1">
    <citation type="submission" date="2022-10" db="EMBL/GenBank/DDBJ databases">
        <authorList>
            <person name="Byrne P K."/>
        </authorList>
    </citation>
    <scope>NUCLEOTIDE SEQUENCE</scope>
    <source>
        <strain evidence="11">CBS7001</strain>
    </source>
</reference>
<dbReference type="GO" id="GO:0006508">
    <property type="term" value="P:proteolysis"/>
    <property type="evidence" value="ECO:0007669"/>
    <property type="project" value="UniProtKB-KW"/>
</dbReference>
<evidence type="ECO:0000256" key="8">
    <source>
        <dbReference type="ARBA" id="ARBA00023049"/>
    </source>
</evidence>
<evidence type="ECO:0000256" key="9">
    <source>
        <dbReference type="RuleBase" id="RU004386"/>
    </source>
</evidence>
<dbReference type="InterPro" id="IPR001948">
    <property type="entry name" value="Peptidase_M18"/>
</dbReference>
<dbReference type="EMBL" id="OX365922">
    <property type="protein sequence ID" value="CAI4045084.1"/>
    <property type="molecule type" value="Genomic_DNA"/>
</dbReference>
<comment type="similarity">
    <text evidence="2 9">Belongs to the peptidase M18 family.</text>
</comment>
<dbReference type="Pfam" id="PF02127">
    <property type="entry name" value="Peptidase_M18"/>
    <property type="match status" value="1"/>
</dbReference>
<dbReference type="GO" id="GO:0000324">
    <property type="term" value="C:fungal-type vacuole"/>
    <property type="evidence" value="ECO:0007669"/>
    <property type="project" value="TreeGrafter"/>
</dbReference>
<dbReference type="SUPFAM" id="SSF101821">
    <property type="entry name" value="Aminopeptidase/glucanase lid domain"/>
    <property type="match status" value="1"/>
</dbReference>
<evidence type="ECO:0000256" key="10">
    <source>
        <dbReference type="SAM" id="Coils"/>
    </source>
</evidence>
<dbReference type="GO" id="GO:0070006">
    <property type="term" value="F:metalloaminopeptidase activity"/>
    <property type="evidence" value="ECO:0007669"/>
    <property type="project" value="TreeGrafter"/>
</dbReference>
<dbReference type="Gene3D" id="2.30.250.10">
    <property type="entry name" value="Aminopeptidase i, Domain 2"/>
    <property type="match status" value="1"/>
</dbReference>
<keyword evidence="4 9" id="KW-0645">Protease</keyword>
<dbReference type="Proteomes" id="UP001162090">
    <property type="component" value="Chromosome 11"/>
</dbReference>
<evidence type="ECO:0000256" key="5">
    <source>
        <dbReference type="ARBA" id="ARBA00022723"/>
    </source>
</evidence>
<dbReference type="GO" id="GO:0008270">
    <property type="term" value="F:zinc ion binding"/>
    <property type="evidence" value="ECO:0007669"/>
    <property type="project" value="InterPro"/>
</dbReference>
<protein>
    <recommendedName>
        <fullName evidence="13">Vacuolar aminopeptidase 1</fullName>
    </recommendedName>
</protein>
<keyword evidence="6 9" id="KW-0378">Hydrolase</keyword>